<reference evidence="1" key="1">
    <citation type="submission" date="2022-11" db="EMBL/GenBank/DDBJ databases">
        <authorList>
            <person name="Hyden B.L."/>
            <person name="Feng K."/>
            <person name="Yates T."/>
            <person name="Jawdy S."/>
            <person name="Smart L.B."/>
            <person name="Muchero W."/>
        </authorList>
    </citation>
    <scope>NUCLEOTIDE SEQUENCE</scope>
    <source>
        <tissue evidence="1">Shoot tip</tissue>
    </source>
</reference>
<organism evidence="1 2">
    <name type="scientific">Salix koriyanagi</name>
    <dbReference type="NCBI Taxonomy" id="2511006"/>
    <lineage>
        <taxon>Eukaryota</taxon>
        <taxon>Viridiplantae</taxon>
        <taxon>Streptophyta</taxon>
        <taxon>Embryophyta</taxon>
        <taxon>Tracheophyta</taxon>
        <taxon>Spermatophyta</taxon>
        <taxon>Magnoliopsida</taxon>
        <taxon>eudicotyledons</taxon>
        <taxon>Gunneridae</taxon>
        <taxon>Pentapetalae</taxon>
        <taxon>rosids</taxon>
        <taxon>fabids</taxon>
        <taxon>Malpighiales</taxon>
        <taxon>Salicaceae</taxon>
        <taxon>Saliceae</taxon>
        <taxon>Salix</taxon>
    </lineage>
</organism>
<evidence type="ECO:0000313" key="2">
    <source>
        <dbReference type="Proteomes" id="UP001151752"/>
    </source>
</evidence>
<dbReference type="Proteomes" id="UP001151752">
    <property type="component" value="Chromosome 5"/>
</dbReference>
<dbReference type="EMBL" id="JAPFFM010000020">
    <property type="protein sequence ID" value="KAJ6682508.1"/>
    <property type="molecule type" value="Genomic_DNA"/>
</dbReference>
<keyword evidence="2" id="KW-1185">Reference proteome</keyword>
<evidence type="ECO:0000313" key="1">
    <source>
        <dbReference type="EMBL" id="KAJ6682508.1"/>
    </source>
</evidence>
<comment type="caution">
    <text evidence="1">The sequence shown here is derived from an EMBL/GenBank/DDBJ whole genome shotgun (WGS) entry which is preliminary data.</text>
</comment>
<name>A0A9Q0P6G5_9ROSI</name>
<protein>
    <submittedName>
        <fullName evidence="1">GLUCAN ENDO-13-BETA-GLUCOSIDASE BG1-RELATED-RELATED</fullName>
    </submittedName>
</protein>
<dbReference type="AlphaFoldDB" id="A0A9Q0P6G5"/>
<sequence length="85" mass="9180">MYDQLAIGIGVGNEPFLSSFNSTYGNVTFTFPALQDVHGGVGDKIKATETLNADVDESSSNELSDSNFRNNVKDVMFHTDVSSSK</sequence>
<reference evidence="1" key="2">
    <citation type="journal article" date="2023" name="Int. J. Mol. Sci.">
        <title>De Novo Assembly and Annotation of 11 Diverse Shrub Willow (Salix) Genomes Reveals Novel Gene Organization in Sex-Linked Regions.</title>
        <authorList>
            <person name="Hyden B."/>
            <person name="Feng K."/>
            <person name="Yates T.B."/>
            <person name="Jawdy S."/>
            <person name="Cereghino C."/>
            <person name="Smart L.B."/>
            <person name="Muchero W."/>
        </authorList>
    </citation>
    <scope>NUCLEOTIDE SEQUENCE</scope>
    <source>
        <tissue evidence="1">Shoot tip</tissue>
    </source>
</reference>
<proteinExistence type="predicted"/>
<gene>
    <name evidence="1" type="ORF">OIU74_020699</name>
</gene>
<accession>A0A9Q0P6G5</accession>